<dbReference type="PANTHER" id="PTHR32344:SF1">
    <property type="entry name" value="U1-TYPE DOMAIN-CONTAINING PROTEIN"/>
    <property type="match status" value="1"/>
</dbReference>
<evidence type="ECO:0000313" key="1">
    <source>
        <dbReference type="EMBL" id="KAF0749156.1"/>
    </source>
</evidence>
<evidence type="ECO:0000313" key="2">
    <source>
        <dbReference type="Proteomes" id="UP000478052"/>
    </source>
</evidence>
<dbReference type="GO" id="GO:0006357">
    <property type="term" value="P:regulation of transcription by RNA polymerase II"/>
    <property type="evidence" value="ECO:0007669"/>
    <property type="project" value="InterPro"/>
</dbReference>
<protein>
    <submittedName>
        <fullName evidence="1">DUF659 domain-containing protein</fullName>
    </submittedName>
</protein>
<dbReference type="GO" id="GO:0005634">
    <property type="term" value="C:nucleus"/>
    <property type="evidence" value="ECO:0007669"/>
    <property type="project" value="InterPro"/>
</dbReference>
<reference evidence="1 2" key="1">
    <citation type="submission" date="2019-08" db="EMBL/GenBank/DDBJ databases">
        <title>Whole genome of Aphis craccivora.</title>
        <authorList>
            <person name="Voronova N.V."/>
            <person name="Shulinski R.S."/>
            <person name="Bandarenka Y.V."/>
            <person name="Zhorov D.G."/>
            <person name="Warner D."/>
        </authorList>
    </citation>
    <scope>NUCLEOTIDE SEQUENCE [LARGE SCALE GENOMIC DNA]</scope>
    <source>
        <strain evidence="1">180601</strain>
        <tissue evidence="1">Whole Body</tissue>
    </source>
</reference>
<dbReference type="PANTHER" id="PTHR32344">
    <property type="entry name" value="U1-TYPE DOMAIN-CONTAINING PROTEIN"/>
    <property type="match status" value="1"/>
</dbReference>
<gene>
    <name evidence="1" type="ORF">FWK35_00023314</name>
</gene>
<dbReference type="InterPro" id="IPR033375">
    <property type="entry name" value="Cggbp1"/>
</dbReference>
<dbReference type="EMBL" id="VUJU01006205">
    <property type="protein sequence ID" value="KAF0749156.1"/>
    <property type="molecule type" value="Genomic_DNA"/>
</dbReference>
<dbReference type="Proteomes" id="UP000478052">
    <property type="component" value="Unassembled WGS sequence"/>
</dbReference>
<name>A0A6G0Y4X4_APHCR</name>
<comment type="caution">
    <text evidence="1">The sequence shown here is derived from an EMBL/GenBank/DDBJ whole genome shotgun (WGS) entry which is preliminary data.</text>
</comment>
<accession>A0A6G0Y4X4</accession>
<dbReference type="OrthoDB" id="6626348at2759"/>
<organism evidence="1 2">
    <name type="scientific">Aphis craccivora</name>
    <name type="common">Cowpea aphid</name>
    <dbReference type="NCBI Taxonomy" id="307492"/>
    <lineage>
        <taxon>Eukaryota</taxon>
        <taxon>Metazoa</taxon>
        <taxon>Ecdysozoa</taxon>
        <taxon>Arthropoda</taxon>
        <taxon>Hexapoda</taxon>
        <taxon>Insecta</taxon>
        <taxon>Pterygota</taxon>
        <taxon>Neoptera</taxon>
        <taxon>Paraneoptera</taxon>
        <taxon>Hemiptera</taxon>
        <taxon>Sternorrhyncha</taxon>
        <taxon>Aphidomorpha</taxon>
        <taxon>Aphidoidea</taxon>
        <taxon>Aphididae</taxon>
        <taxon>Aphidini</taxon>
        <taxon>Aphis</taxon>
        <taxon>Aphis</taxon>
    </lineage>
</organism>
<dbReference type="AlphaFoldDB" id="A0A6G0Y4X4"/>
<dbReference type="GO" id="GO:0003690">
    <property type="term" value="F:double-stranded DNA binding"/>
    <property type="evidence" value="ECO:0007669"/>
    <property type="project" value="InterPro"/>
</dbReference>
<keyword evidence="2" id="KW-1185">Reference proteome</keyword>
<sequence>MPKLKDGSNRIYSYVAEVGEHIFASDGGVLFCKMCEIKPLIVKLKNSSTQSFITTPSSRKSDFNKDLCKALLKSNIPLEKLSNTHYRSFLEKYVDKDISSVSTLRKTYVDDCYHETMDEIRDEVQSKKIWVSIDETTDSGGRYVANVIIGTLPIDEPGIQHDNVILFVTDAAPYMVKAAKSIQALYSKMIHVTCLVLGLH</sequence>
<proteinExistence type="predicted"/>